<name>A0A0P9FAS1_9CHLR</name>
<gene>
    <name evidence="1" type="ORF">SE17_31280</name>
</gene>
<comment type="caution">
    <text evidence="1">The sequence shown here is derived from an EMBL/GenBank/DDBJ whole genome shotgun (WGS) entry which is preliminary data.</text>
</comment>
<protein>
    <submittedName>
        <fullName evidence="1">Uncharacterized protein</fullName>
    </submittedName>
</protein>
<proteinExistence type="predicted"/>
<evidence type="ECO:0000313" key="1">
    <source>
        <dbReference type="EMBL" id="KPV49672.1"/>
    </source>
</evidence>
<sequence>MNIQARIEELYKDLADALTVATGEEWKRQYHAEKLSQRVVAPDELTFTLHKLHPDRIQISVDFGDAYQFADRTALRSITVRADRSSMDFAREITRRLLPEARPAWQQAREALRQHGQREAQRAVWLEEMIAAGCVGSWQEWQVFNRPGGAYFHARVEQYGVYFERIGSVSVDAAKKIFAILNDPAST</sequence>
<evidence type="ECO:0000313" key="2">
    <source>
        <dbReference type="Proteomes" id="UP000050509"/>
    </source>
</evidence>
<organism evidence="1 2">
    <name type="scientific">Kouleothrix aurantiaca</name>
    <dbReference type="NCBI Taxonomy" id="186479"/>
    <lineage>
        <taxon>Bacteria</taxon>
        <taxon>Bacillati</taxon>
        <taxon>Chloroflexota</taxon>
        <taxon>Chloroflexia</taxon>
        <taxon>Chloroflexales</taxon>
        <taxon>Roseiflexineae</taxon>
        <taxon>Roseiflexaceae</taxon>
        <taxon>Kouleothrix</taxon>
    </lineage>
</organism>
<dbReference type="AlphaFoldDB" id="A0A0P9FAS1"/>
<reference evidence="1 2" key="1">
    <citation type="submission" date="2015-09" db="EMBL/GenBank/DDBJ databases">
        <title>Draft genome sequence of Kouleothrix aurantiaca JCM 19913.</title>
        <authorList>
            <person name="Hemp J."/>
        </authorList>
    </citation>
    <scope>NUCLEOTIDE SEQUENCE [LARGE SCALE GENOMIC DNA]</scope>
    <source>
        <strain evidence="1 2">COM-B</strain>
    </source>
</reference>
<dbReference type="Proteomes" id="UP000050509">
    <property type="component" value="Unassembled WGS sequence"/>
</dbReference>
<accession>A0A0P9FAS1</accession>
<keyword evidence="2" id="KW-1185">Reference proteome</keyword>
<dbReference type="EMBL" id="LJCR01001822">
    <property type="protein sequence ID" value="KPV49672.1"/>
    <property type="molecule type" value="Genomic_DNA"/>
</dbReference>